<dbReference type="AlphaFoldDB" id="A0A8J3QN15"/>
<dbReference type="InterPro" id="IPR036388">
    <property type="entry name" value="WH-like_DNA-bd_sf"/>
</dbReference>
<dbReference type="SUPFAM" id="SSF48008">
    <property type="entry name" value="GntR ligand-binding domain-like"/>
    <property type="match status" value="1"/>
</dbReference>
<dbReference type="Pfam" id="PF00392">
    <property type="entry name" value="GntR"/>
    <property type="match status" value="1"/>
</dbReference>
<protein>
    <submittedName>
        <fullName evidence="5">GntR family transcriptional regulator</fullName>
    </submittedName>
</protein>
<comment type="caution">
    <text evidence="5">The sequence shown here is derived from an EMBL/GenBank/DDBJ whole genome shotgun (WGS) entry which is preliminary data.</text>
</comment>
<dbReference type="Gene3D" id="1.10.10.10">
    <property type="entry name" value="Winged helix-like DNA-binding domain superfamily/Winged helix DNA-binding domain"/>
    <property type="match status" value="1"/>
</dbReference>
<dbReference type="InterPro" id="IPR036390">
    <property type="entry name" value="WH_DNA-bd_sf"/>
</dbReference>
<dbReference type="SMART" id="SM00895">
    <property type="entry name" value="FCD"/>
    <property type="match status" value="1"/>
</dbReference>
<gene>
    <name evidence="5" type="ORF">Raf01_11490</name>
</gene>
<dbReference type="Gene3D" id="1.20.120.530">
    <property type="entry name" value="GntR ligand-binding domain-like"/>
    <property type="match status" value="1"/>
</dbReference>
<dbReference type="PROSITE" id="PS50949">
    <property type="entry name" value="HTH_GNTR"/>
    <property type="match status" value="1"/>
</dbReference>
<dbReference type="GO" id="GO:0003677">
    <property type="term" value="F:DNA binding"/>
    <property type="evidence" value="ECO:0007669"/>
    <property type="project" value="UniProtKB-KW"/>
</dbReference>
<evidence type="ECO:0000256" key="3">
    <source>
        <dbReference type="ARBA" id="ARBA00023163"/>
    </source>
</evidence>
<dbReference type="EMBL" id="BONZ01000013">
    <property type="protein sequence ID" value="GIH12977.1"/>
    <property type="molecule type" value="Genomic_DNA"/>
</dbReference>
<feature type="domain" description="HTH gntR-type" evidence="4">
    <location>
        <begin position="24"/>
        <end position="91"/>
    </location>
</feature>
<dbReference type="Proteomes" id="UP000642748">
    <property type="component" value="Unassembled WGS sequence"/>
</dbReference>
<dbReference type="Pfam" id="PF07729">
    <property type="entry name" value="FCD"/>
    <property type="match status" value="1"/>
</dbReference>
<evidence type="ECO:0000313" key="5">
    <source>
        <dbReference type="EMBL" id="GIH12977.1"/>
    </source>
</evidence>
<dbReference type="CDD" id="cd07377">
    <property type="entry name" value="WHTH_GntR"/>
    <property type="match status" value="1"/>
</dbReference>
<dbReference type="RefSeq" id="WP_203916685.1">
    <property type="nucleotide sequence ID" value="NZ_BONZ01000013.1"/>
</dbReference>
<evidence type="ECO:0000256" key="2">
    <source>
        <dbReference type="ARBA" id="ARBA00023125"/>
    </source>
</evidence>
<keyword evidence="6" id="KW-1185">Reference proteome</keyword>
<organism evidence="5 6">
    <name type="scientific">Rugosimonospora africana</name>
    <dbReference type="NCBI Taxonomy" id="556532"/>
    <lineage>
        <taxon>Bacteria</taxon>
        <taxon>Bacillati</taxon>
        <taxon>Actinomycetota</taxon>
        <taxon>Actinomycetes</taxon>
        <taxon>Micromonosporales</taxon>
        <taxon>Micromonosporaceae</taxon>
        <taxon>Rugosimonospora</taxon>
    </lineage>
</organism>
<keyword evidence="1" id="KW-0805">Transcription regulation</keyword>
<evidence type="ECO:0000313" key="6">
    <source>
        <dbReference type="Proteomes" id="UP000642748"/>
    </source>
</evidence>
<sequence>MTRPERARPGSGALASLPSLAPLPTAAERAAAVIRENIFEGKFQPGTALPEAALSQALQISRNTVREAFRALMSEHLLTYETHKGVAVRALTVADVHDIYTLRQMFETSAIDLLDSGRAELDPAALLEPVAAGEAAGAADDWVTAGTANLRFHSNLVSVHGSTRMEEFFRRLMTEMRLGFLALEDPKTFHAPYLVQNRSIADKIIGGRYDEARTDLTAYLEQAKTEVAAAVAKQSTVDDDR</sequence>
<dbReference type="InterPro" id="IPR000524">
    <property type="entry name" value="Tscrpt_reg_HTH_GntR"/>
</dbReference>
<accession>A0A8J3QN15</accession>
<reference evidence="5" key="1">
    <citation type="submission" date="2021-01" db="EMBL/GenBank/DDBJ databases">
        <title>Whole genome shotgun sequence of Rugosimonospora africana NBRC 104875.</title>
        <authorList>
            <person name="Komaki H."/>
            <person name="Tamura T."/>
        </authorList>
    </citation>
    <scope>NUCLEOTIDE SEQUENCE</scope>
    <source>
        <strain evidence="5">NBRC 104875</strain>
    </source>
</reference>
<proteinExistence type="predicted"/>
<dbReference type="InterPro" id="IPR011711">
    <property type="entry name" value="GntR_C"/>
</dbReference>
<dbReference type="SMART" id="SM00345">
    <property type="entry name" value="HTH_GNTR"/>
    <property type="match status" value="1"/>
</dbReference>
<keyword evidence="3" id="KW-0804">Transcription</keyword>
<dbReference type="PANTHER" id="PTHR43537">
    <property type="entry name" value="TRANSCRIPTIONAL REGULATOR, GNTR FAMILY"/>
    <property type="match status" value="1"/>
</dbReference>
<dbReference type="InterPro" id="IPR008920">
    <property type="entry name" value="TF_FadR/GntR_C"/>
</dbReference>
<evidence type="ECO:0000256" key="1">
    <source>
        <dbReference type="ARBA" id="ARBA00023015"/>
    </source>
</evidence>
<keyword evidence="2" id="KW-0238">DNA-binding</keyword>
<dbReference type="PANTHER" id="PTHR43537:SF45">
    <property type="entry name" value="GNTR FAMILY REGULATORY PROTEIN"/>
    <property type="match status" value="1"/>
</dbReference>
<dbReference type="SUPFAM" id="SSF46785">
    <property type="entry name" value="Winged helix' DNA-binding domain"/>
    <property type="match status" value="1"/>
</dbReference>
<name>A0A8J3QN15_9ACTN</name>
<dbReference type="GO" id="GO:0003700">
    <property type="term" value="F:DNA-binding transcription factor activity"/>
    <property type="evidence" value="ECO:0007669"/>
    <property type="project" value="InterPro"/>
</dbReference>
<evidence type="ECO:0000259" key="4">
    <source>
        <dbReference type="PROSITE" id="PS50949"/>
    </source>
</evidence>